<accession>A0AAD7SJD4</accession>
<keyword evidence="3" id="KW-1185">Reference proteome</keyword>
<feature type="region of interest" description="Disordered" evidence="1">
    <location>
        <begin position="1"/>
        <end position="43"/>
    </location>
</feature>
<organism evidence="2 3">
    <name type="scientific">Aldrovandia affinis</name>
    <dbReference type="NCBI Taxonomy" id="143900"/>
    <lineage>
        <taxon>Eukaryota</taxon>
        <taxon>Metazoa</taxon>
        <taxon>Chordata</taxon>
        <taxon>Craniata</taxon>
        <taxon>Vertebrata</taxon>
        <taxon>Euteleostomi</taxon>
        <taxon>Actinopterygii</taxon>
        <taxon>Neopterygii</taxon>
        <taxon>Teleostei</taxon>
        <taxon>Notacanthiformes</taxon>
        <taxon>Halosauridae</taxon>
        <taxon>Aldrovandia</taxon>
    </lineage>
</organism>
<reference evidence="2" key="1">
    <citation type="journal article" date="2023" name="Science">
        <title>Genome structures resolve the early diversification of teleost fishes.</title>
        <authorList>
            <person name="Parey E."/>
            <person name="Louis A."/>
            <person name="Montfort J."/>
            <person name="Bouchez O."/>
            <person name="Roques C."/>
            <person name="Iampietro C."/>
            <person name="Lluch J."/>
            <person name="Castinel A."/>
            <person name="Donnadieu C."/>
            <person name="Desvignes T."/>
            <person name="Floi Bucao C."/>
            <person name="Jouanno E."/>
            <person name="Wen M."/>
            <person name="Mejri S."/>
            <person name="Dirks R."/>
            <person name="Jansen H."/>
            <person name="Henkel C."/>
            <person name="Chen W.J."/>
            <person name="Zahm M."/>
            <person name="Cabau C."/>
            <person name="Klopp C."/>
            <person name="Thompson A.W."/>
            <person name="Robinson-Rechavi M."/>
            <person name="Braasch I."/>
            <person name="Lecointre G."/>
            <person name="Bobe J."/>
            <person name="Postlethwait J.H."/>
            <person name="Berthelot C."/>
            <person name="Roest Crollius H."/>
            <person name="Guiguen Y."/>
        </authorList>
    </citation>
    <scope>NUCLEOTIDE SEQUENCE</scope>
    <source>
        <strain evidence="2">NC1722</strain>
    </source>
</reference>
<protein>
    <submittedName>
        <fullName evidence="2">Uncharacterized protein</fullName>
    </submittedName>
</protein>
<name>A0AAD7SJD4_9TELE</name>
<evidence type="ECO:0000256" key="1">
    <source>
        <dbReference type="SAM" id="MobiDB-lite"/>
    </source>
</evidence>
<evidence type="ECO:0000313" key="3">
    <source>
        <dbReference type="Proteomes" id="UP001221898"/>
    </source>
</evidence>
<gene>
    <name evidence="2" type="ORF">AAFF_G00345820</name>
</gene>
<dbReference type="AlphaFoldDB" id="A0AAD7SJD4"/>
<dbReference type="EMBL" id="JAINUG010000056">
    <property type="protein sequence ID" value="KAJ8403714.1"/>
    <property type="molecule type" value="Genomic_DNA"/>
</dbReference>
<sequence length="137" mass="14757">MLPGDLSSPSPRLASAEKRGLLGPRLRPLPSTGPSSKRAPPSRLNQIQRALFCIVGELNCIVGETRSSPPAPVLPAQHPRPSRPLMPSWLPTARGDTSITRRFPTRQRCDFNTAASLRRGKDGAKMPASAGRTSREG</sequence>
<proteinExistence type="predicted"/>
<dbReference type="Proteomes" id="UP001221898">
    <property type="component" value="Unassembled WGS sequence"/>
</dbReference>
<comment type="caution">
    <text evidence="2">The sequence shown here is derived from an EMBL/GenBank/DDBJ whole genome shotgun (WGS) entry which is preliminary data.</text>
</comment>
<feature type="region of interest" description="Disordered" evidence="1">
    <location>
        <begin position="64"/>
        <end position="137"/>
    </location>
</feature>
<evidence type="ECO:0000313" key="2">
    <source>
        <dbReference type="EMBL" id="KAJ8403714.1"/>
    </source>
</evidence>
<feature type="compositionally biased region" description="Low complexity" evidence="1">
    <location>
        <begin position="21"/>
        <end position="36"/>
    </location>
</feature>